<reference evidence="1 2" key="1">
    <citation type="submission" date="2023-01" db="EMBL/GenBank/DDBJ databases">
        <title>Analysis of 21 Apiospora genomes using comparative genomics revels a genus with tremendous synthesis potential of carbohydrate active enzymes and secondary metabolites.</title>
        <authorList>
            <person name="Sorensen T."/>
        </authorList>
    </citation>
    <scope>NUCLEOTIDE SEQUENCE [LARGE SCALE GENOMIC DNA]</scope>
    <source>
        <strain evidence="1 2">CBS 135458</strain>
    </source>
</reference>
<keyword evidence="2" id="KW-1185">Reference proteome</keyword>
<dbReference type="InterPro" id="IPR052895">
    <property type="entry name" value="HetReg/Transcr_Mod"/>
</dbReference>
<evidence type="ECO:0000313" key="1">
    <source>
        <dbReference type="EMBL" id="KAK8079064.1"/>
    </source>
</evidence>
<name>A0ABR1W6D3_9PEZI</name>
<keyword evidence="1" id="KW-0808">Transferase</keyword>
<dbReference type="PANTHER" id="PTHR24148">
    <property type="entry name" value="ANKYRIN REPEAT DOMAIN-CONTAINING PROTEIN 39 HOMOLOG-RELATED"/>
    <property type="match status" value="1"/>
</dbReference>
<dbReference type="Proteomes" id="UP001480595">
    <property type="component" value="Unassembled WGS sequence"/>
</dbReference>
<accession>A0ABR1W6D3</accession>
<sequence length="470" mass="51989">MPYVDDAHIPELRDGLHQLCSAPLLDEALDHPGSRSQRELLGVPWRCRPDKNVGSPNQAFRARGGVNETWERLGRAQDPQALYPVSRGRGSPTLATFLHKPGNASILDEEMLRLLMAKKAKSPHDLVFACRALFPETFGQIKVDYQRDLADILRELSARIIPRISDLGGFLGLVSLCTRVPGPPSWVLNLQCDVPPDTKSHYFGLWPFTTSQLGVCQAAKILADGKTLALRGRIVDHVALVSDEFPFYSLPNQQRWHKDVHTLLRAWKAACTNGSLKSTFEEAMEYILYAFINSGDSMTAKLYSTARSEGVNVEDDDGTLLIKMMLDNNMHLIESPGGTGDSPLEVQDKARRSAFREWLNNDSSISSFRLDTEDVLSSERAENLMSTSHSPALSNSRLFTTTCGRMVLGRMIQQGDAVALISTCQFPIALRPVPETAKYTLGQPVVLQGVMLGEEWPADCQTGLGTIEII</sequence>
<gene>
    <name evidence="1" type="ORF">PG994_002871</name>
</gene>
<proteinExistence type="predicted"/>
<keyword evidence="1" id="KW-0328">Glycosyltransferase</keyword>
<dbReference type="RefSeq" id="XP_066720135.1">
    <property type="nucleotide sequence ID" value="XM_066854280.1"/>
</dbReference>
<dbReference type="EMBL" id="JAQQWL010000003">
    <property type="protein sequence ID" value="KAK8079064.1"/>
    <property type="molecule type" value="Genomic_DNA"/>
</dbReference>
<evidence type="ECO:0000313" key="2">
    <source>
        <dbReference type="Proteomes" id="UP001480595"/>
    </source>
</evidence>
<comment type="caution">
    <text evidence="1">The sequence shown here is derived from an EMBL/GenBank/DDBJ whole genome shotgun (WGS) entry which is preliminary data.</text>
</comment>
<organism evidence="1 2">
    <name type="scientific">Apiospora phragmitis</name>
    <dbReference type="NCBI Taxonomy" id="2905665"/>
    <lineage>
        <taxon>Eukaryota</taxon>
        <taxon>Fungi</taxon>
        <taxon>Dikarya</taxon>
        <taxon>Ascomycota</taxon>
        <taxon>Pezizomycotina</taxon>
        <taxon>Sordariomycetes</taxon>
        <taxon>Xylariomycetidae</taxon>
        <taxon>Amphisphaeriales</taxon>
        <taxon>Apiosporaceae</taxon>
        <taxon>Apiospora</taxon>
    </lineage>
</organism>
<dbReference type="PANTHER" id="PTHR24148:SF64">
    <property type="entry name" value="HETEROKARYON INCOMPATIBILITY DOMAIN-CONTAINING PROTEIN"/>
    <property type="match status" value="1"/>
</dbReference>
<dbReference type="GO" id="GO:0016757">
    <property type="term" value="F:glycosyltransferase activity"/>
    <property type="evidence" value="ECO:0007669"/>
    <property type="project" value="UniProtKB-KW"/>
</dbReference>
<dbReference type="GeneID" id="92087343"/>
<protein>
    <submittedName>
        <fullName evidence="1">Uracil phosphoribosyltransferase-domain-containing protein</fullName>
    </submittedName>
</protein>